<protein>
    <recommendedName>
        <fullName evidence="8">ATP synthase epsilon chain</fullName>
    </recommendedName>
    <alternativeName>
        <fullName evidence="8">ATP synthase F1 sector epsilon subunit</fullName>
    </alternativeName>
    <alternativeName>
        <fullName evidence="8">F-ATPase epsilon subunit</fullName>
    </alternativeName>
</protein>
<sequence>MKTINLVITTPIKEVYNGQVEIVTLKTPNGFIGLQANHAPFFSNIEPGKLEINSDKSKNYEKYLVGSGLVYCNGSEINVLTDDILLYDEIDIERARRDREYALELLKQGNHTPSDMAKVELKLKKAISKIDAYNETHK</sequence>
<organism evidence="12 13">
    <name type="scientific">Mycoplasma anserisalpingitidis</name>
    <dbReference type="NCBI Taxonomy" id="519450"/>
    <lineage>
        <taxon>Bacteria</taxon>
        <taxon>Bacillati</taxon>
        <taxon>Mycoplasmatota</taxon>
        <taxon>Mollicutes</taxon>
        <taxon>Mycoplasmataceae</taxon>
        <taxon>Mycoplasma</taxon>
    </lineage>
</organism>
<evidence type="ECO:0000256" key="4">
    <source>
        <dbReference type="ARBA" id="ARBA00023065"/>
    </source>
</evidence>
<dbReference type="RefSeq" id="WP_146308704.1">
    <property type="nucleotide sequence ID" value="NZ_CP041663.1"/>
</dbReference>
<dbReference type="Pfam" id="PF02823">
    <property type="entry name" value="ATP-synt_DE_N"/>
    <property type="match status" value="1"/>
</dbReference>
<dbReference type="EMBL" id="CP041663">
    <property type="protein sequence ID" value="QDY88232.1"/>
    <property type="molecule type" value="Genomic_DNA"/>
</dbReference>
<evidence type="ECO:0000313" key="13">
    <source>
        <dbReference type="Proteomes" id="UP000317512"/>
    </source>
</evidence>
<keyword evidence="7 8" id="KW-0066">ATP synthesis</keyword>
<dbReference type="HAMAP" id="MF_00530">
    <property type="entry name" value="ATP_synth_epsil_bac"/>
    <property type="match status" value="1"/>
</dbReference>
<dbReference type="InterPro" id="IPR020547">
    <property type="entry name" value="ATP_synth_F1_esu_C"/>
</dbReference>
<feature type="domain" description="ATP synthase epsilon subunit C-terminal" evidence="10">
    <location>
        <begin position="88"/>
        <end position="132"/>
    </location>
</feature>
<dbReference type="GO" id="GO:0045259">
    <property type="term" value="C:proton-transporting ATP synthase complex"/>
    <property type="evidence" value="ECO:0007669"/>
    <property type="project" value="UniProtKB-KW"/>
</dbReference>
<evidence type="ECO:0000256" key="7">
    <source>
        <dbReference type="ARBA" id="ARBA00023310"/>
    </source>
</evidence>
<evidence type="ECO:0000313" key="12">
    <source>
        <dbReference type="EMBL" id="QDY88232.1"/>
    </source>
</evidence>
<dbReference type="GO" id="GO:0012505">
    <property type="term" value="C:endomembrane system"/>
    <property type="evidence" value="ECO:0007669"/>
    <property type="project" value="UniProtKB-SubCell"/>
</dbReference>
<dbReference type="CDD" id="cd12152">
    <property type="entry name" value="F1-ATPase_delta"/>
    <property type="match status" value="1"/>
</dbReference>
<evidence type="ECO:0000256" key="5">
    <source>
        <dbReference type="ARBA" id="ARBA00023136"/>
    </source>
</evidence>
<dbReference type="GO" id="GO:0005524">
    <property type="term" value="F:ATP binding"/>
    <property type="evidence" value="ECO:0007669"/>
    <property type="project" value="UniProtKB-UniRule"/>
</dbReference>
<keyword evidence="8" id="KW-1003">Cell membrane</keyword>
<dbReference type="InterPro" id="IPR036771">
    <property type="entry name" value="ATPsynth_dsu/esu_N"/>
</dbReference>
<evidence type="ECO:0000256" key="9">
    <source>
        <dbReference type="RuleBase" id="RU003656"/>
    </source>
</evidence>
<gene>
    <name evidence="8 12" type="primary">atpC</name>
    <name evidence="12" type="ORF">FOY43_00945</name>
</gene>
<keyword evidence="5 8" id="KW-0472">Membrane</keyword>
<evidence type="ECO:0000256" key="3">
    <source>
        <dbReference type="ARBA" id="ARBA00022448"/>
    </source>
</evidence>
<keyword evidence="8" id="KW-0375">Hydrogen ion transport</keyword>
<comment type="similarity">
    <text evidence="2 8 9">Belongs to the ATPase epsilon chain family.</text>
</comment>
<dbReference type="Gene3D" id="2.60.15.10">
    <property type="entry name" value="F0F1 ATP synthase delta/epsilon subunit, N-terminal"/>
    <property type="match status" value="1"/>
</dbReference>
<accession>A0A5B8JAX4</accession>
<evidence type="ECO:0000256" key="8">
    <source>
        <dbReference type="HAMAP-Rule" id="MF_00530"/>
    </source>
</evidence>
<dbReference type="OrthoDB" id="389606at2"/>
<comment type="subunit">
    <text evidence="8 9">F-type ATPases have 2 components, CF(1) - the catalytic core - and CF(0) - the membrane proton channel. CF(1) has five subunits: alpha(3), beta(3), gamma(1), delta(1), epsilon(1). CF(0) has three main subunits: a, b and c.</text>
</comment>
<comment type="subcellular location">
    <subcellularLocation>
        <location evidence="8">Cell membrane</location>
        <topology evidence="8">Peripheral membrane protein</topology>
    </subcellularLocation>
    <subcellularLocation>
        <location evidence="1">Endomembrane system</location>
        <topology evidence="1">Peripheral membrane protein</topology>
    </subcellularLocation>
</comment>
<comment type="function">
    <text evidence="8">Produces ATP from ADP in the presence of a proton gradient across the membrane.</text>
</comment>
<dbReference type="Proteomes" id="UP000317512">
    <property type="component" value="Chromosome"/>
</dbReference>
<evidence type="ECO:0000256" key="6">
    <source>
        <dbReference type="ARBA" id="ARBA00023196"/>
    </source>
</evidence>
<dbReference type="AlphaFoldDB" id="A0A5B8JAX4"/>
<keyword evidence="4 8" id="KW-0406">Ion transport</keyword>
<proteinExistence type="inferred from homology"/>
<evidence type="ECO:0000256" key="1">
    <source>
        <dbReference type="ARBA" id="ARBA00004184"/>
    </source>
</evidence>
<keyword evidence="3 8" id="KW-0813">Transport</keyword>
<evidence type="ECO:0000259" key="11">
    <source>
        <dbReference type="Pfam" id="PF02823"/>
    </source>
</evidence>
<dbReference type="GO" id="GO:0005886">
    <property type="term" value="C:plasma membrane"/>
    <property type="evidence" value="ECO:0007669"/>
    <property type="project" value="UniProtKB-SubCell"/>
</dbReference>
<dbReference type="PANTHER" id="PTHR13822">
    <property type="entry name" value="ATP SYNTHASE DELTA/EPSILON CHAIN"/>
    <property type="match status" value="1"/>
</dbReference>
<reference evidence="13" key="1">
    <citation type="submission" date="2019-07" db="EMBL/GenBank/DDBJ databases">
        <title>Complete genome sequences of three Mycoplasma sp. 1220 strains.</title>
        <authorList>
            <person name="Grozner D."/>
            <person name="Forro B."/>
            <person name="Kovacs A.B."/>
            <person name="Marton S."/>
            <person name="Banyai K."/>
            <person name="Kreizinger Z."/>
            <person name="Sulyok K.M."/>
            <person name="Gyuranecz M."/>
        </authorList>
    </citation>
    <scope>NUCLEOTIDE SEQUENCE [LARGE SCALE GENOMIC DNA]</scope>
    <source>
        <strain evidence="13">MYCAV93</strain>
    </source>
</reference>
<dbReference type="InterPro" id="IPR020546">
    <property type="entry name" value="ATP_synth_F1_dsu/esu_N"/>
</dbReference>
<dbReference type="GO" id="GO:0046933">
    <property type="term" value="F:proton-transporting ATP synthase activity, rotational mechanism"/>
    <property type="evidence" value="ECO:0007669"/>
    <property type="project" value="UniProtKB-UniRule"/>
</dbReference>
<dbReference type="InterPro" id="IPR001469">
    <property type="entry name" value="ATP_synth_F1_dsu/esu"/>
</dbReference>
<keyword evidence="6 8" id="KW-0139">CF(1)</keyword>
<evidence type="ECO:0000259" key="10">
    <source>
        <dbReference type="Pfam" id="PF00401"/>
    </source>
</evidence>
<dbReference type="Pfam" id="PF00401">
    <property type="entry name" value="ATP-synt_DE"/>
    <property type="match status" value="1"/>
</dbReference>
<dbReference type="PANTHER" id="PTHR13822:SF10">
    <property type="entry name" value="ATP SYNTHASE EPSILON CHAIN, CHLOROPLASTIC"/>
    <property type="match status" value="1"/>
</dbReference>
<name>A0A5B8JAX4_9MOLU</name>
<feature type="domain" description="ATP synthase F1 complex delta/epsilon subunit N-terminal" evidence="11">
    <location>
        <begin position="5"/>
        <end position="83"/>
    </location>
</feature>
<dbReference type="SUPFAM" id="SSF51344">
    <property type="entry name" value="Epsilon subunit of F1F0-ATP synthase N-terminal domain"/>
    <property type="match status" value="1"/>
</dbReference>
<dbReference type="NCBIfam" id="TIGR01216">
    <property type="entry name" value="ATP_synt_epsi"/>
    <property type="match status" value="1"/>
</dbReference>
<evidence type="ECO:0000256" key="2">
    <source>
        <dbReference type="ARBA" id="ARBA00005712"/>
    </source>
</evidence>